<dbReference type="STRING" id="735517.SAMN05444272_4173"/>
<keyword evidence="4" id="KW-0547">Nucleotide-binding</keyword>
<name>A0A1M7P7F4_9HYPH</name>
<comment type="similarity">
    <text evidence="6">Belongs to the HepT RNase toxin family.</text>
</comment>
<dbReference type="EMBL" id="FRBW01000006">
    <property type="protein sequence ID" value="SHN12640.1"/>
    <property type="molecule type" value="Genomic_DNA"/>
</dbReference>
<dbReference type="GO" id="GO:0110001">
    <property type="term" value="C:toxin-antitoxin complex"/>
    <property type="evidence" value="ECO:0007669"/>
    <property type="project" value="InterPro"/>
</dbReference>
<gene>
    <name evidence="7" type="ORF">SAMN05444272_4173</name>
</gene>
<dbReference type="PANTHER" id="PTHR34139">
    <property type="entry name" value="UPF0331 PROTEIN MJ0127"/>
    <property type="match status" value="1"/>
</dbReference>
<dbReference type="AlphaFoldDB" id="A0A1M7P7F4"/>
<dbReference type="OrthoDB" id="4829434at2"/>
<evidence type="ECO:0000313" key="7">
    <source>
        <dbReference type="EMBL" id="SHN12640.1"/>
    </source>
</evidence>
<evidence type="ECO:0000256" key="2">
    <source>
        <dbReference type="ARBA" id="ARBA00022649"/>
    </source>
</evidence>
<evidence type="ECO:0000256" key="4">
    <source>
        <dbReference type="ARBA" id="ARBA00022741"/>
    </source>
</evidence>
<sequence>MPRSTTGRLNDILEAIEDIRAFTEGMDRPSFLEAPVKDRKTYWAVLASLLVIGEAVKGLPGTVTNQHPGISWQAIAGLRNLLAHEYFRVDADLVWRILENGELDVLEACIREALLPSGGKSS</sequence>
<dbReference type="InterPro" id="IPR051813">
    <property type="entry name" value="HepT_RNase_toxin"/>
</dbReference>
<dbReference type="RefSeq" id="WP_073015308.1">
    <property type="nucleotide sequence ID" value="NZ_FRBW01000006.1"/>
</dbReference>
<evidence type="ECO:0000256" key="3">
    <source>
        <dbReference type="ARBA" id="ARBA00022722"/>
    </source>
</evidence>
<keyword evidence="3" id="KW-0540">Nuclease</keyword>
<organism evidence="7 8">
    <name type="scientific">Roseibium suaedae</name>
    <dbReference type="NCBI Taxonomy" id="735517"/>
    <lineage>
        <taxon>Bacteria</taxon>
        <taxon>Pseudomonadati</taxon>
        <taxon>Pseudomonadota</taxon>
        <taxon>Alphaproteobacteria</taxon>
        <taxon>Hyphomicrobiales</taxon>
        <taxon>Stappiaceae</taxon>
        <taxon>Roseibium</taxon>
    </lineage>
</organism>
<dbReference type="InterPro" id="IPR008201">
    <property type="entry name" value="HepT-like"/>
</dbReference>
<evidence type="ECO:0000256" key="5">
    <source>
        <dbReference type="ARBA" id="ARBA00022801"/>
    </source>
</evidence>
<protein>
    <submittedName>
        <fullName evidence="7">Uncharacterized conserved protein, contains HEPN domain</fullName>
    </submittedName>
</protein>
<dbReference type="InterPro" id="IPR037038">
    <property type="entry name" value="HepT-like_sf"/>
</dbReference>
<dbReference type="GO" id="GO:0000166">
    <property type="term" value="F:nucleotide binding"/>
    <property type="evidence" value="ECO:0007669"/>
    <property type="project" value="UniProtKB-KW"/>
</dbReference>
<keyword evidence="5" id="KW-0378">Hydrolase</keyword>
<evidence type="ECO:0000256" key="1">
    <source>
        <dbReference type="ARBA" id="ARBA00022553"/>
    </source>
</evidence>
<evidence type="ECO:0000313" key="8">
    <source>
        <dbReference type="Proteomes" id="UP000186002"/>
    </source>
</evidence>
<accession>A0A1M7P7F4</accession>
<reference evidence="7 8" key="1">
    <citation type="submission" date="2016-11" db="EMBL/GenBank/DDBJ databases">
        <authorList>
            <person name="Jaros S."/>
            <person name="Januszkiewicz K."/>
            <person name="Wedrychowicz H."/>
        </authorList>
    </citation>
    <scope>NUCLEOTIDE SEQUENCE [LARGE SCALE GENOMIC DNA]</scope>
    <source>
        <strain evidence="7 8">DSM 22153</strain>
    </source>
</reference>
<dbReference type="GO" id="GO:0016787">
    <property type="term" value="F:hydrolase activity"/>
    <property type="evidence" value="ECO:0007669"/>
    <property type="project" value="UniProtKB-KW"/>
</dbReference>
<dbReference type="PANTHER" id="PTHR34139:SF1">
    <property type="entry name" value="RNASE MJ1380-RELATED"/>
    <property type="match status" value="1"/>
</dbReference>
<dbReference type="Pfam" id="PF01934">
    <property type="entry name" value="HepT-like"/>
    <property type="match status" value="1"/>
</dbReference>
<keyword evidence="1" id="KW-0597">Phosphoprotein</keyword>
<proteinExistence type="inferred from homology"/>
<dbReference type="Gene3D" id="1.20.120.580">
    <property type="entry name" value="bsu32300-like"/>
    <property type="match status" value="1"/>
</dbReference>
<keyword evidence="8" id="KW-1185">Reference proteome</keyword>
<evidence type="ECO:0000256" key="6">
    <source>
        <dbReference type="ARBA" id="ARBA00024207"/>
    </source>
</evidence>
<dbReference type="Proteomes" id="UP000186002">
    <property type="component" value="Unassembled WGS sequence"/>
</dbReference>
<dbReference type="GO" id="GO:0004540">
    <property type="term" value="F:RNA nuclease activity"/>
    <property type="evidence" value="ECO:0007669"/>
    <property type="project" value="InterPro"/>
</dbReference>
<keyword evidence="2" id="KW-1277">Toxin-antitoxin system</keyword>